<dbReference type="InterPro" id="IPR036866">
    <property type="entry name" value="RibonucZ/Hydroxyglut_hydro"/>
</dbReference>
<sequence>MRATGSGNFQPTMKLIILGAAAGGGFPQWNCACRNCARARSGDPAARPRTQAAIAVSGNGSDYVIFNASPDLREQILATKVLHPRQGLRDSPIAAVVLTGGDVDFTAGLLNLREGQRFALYAGQRILDLLDASVIFRVLAPDLVPRRRLDQNHTTPLQDAAGQDLGITVEPFAVPGKVALYAEDTSRADLGSSEGDTLGVKITGADGACLYYIPACAAVTPDLAARLRGAPVVLFDGTLWHDNEMIDAGLLPKTGRRMGHISVSGPDGTLAAMEGLGIGRKIFVHINNSNPMILDDSPEREQAERAGWTIAHDGLELSL</sequence>
<dbReference type="InterPro" id="IPR011842">
    <property type="entry name" value="PQQ_synth_PqqB"/>
</dbReference>
<dbReference type="UniPathway" id="UPA00539"/>
<evidence type="ECO:0000313" key="9">
    <source>
        <dbReference type="Proteomes" id="UP000186308"/>
    </source>
</evidence>
<comment type="function">
    <text evidence="6">May be involved in the transport of PQQ or its precursor to the periplasm.</text>
</comment>
<comment type="similarity">
    <text evidence="2 6">Belongs to the PqqB family.</text>
</comment>
<comment type="pathway">
    <text evidence="1 6">Cofactor biosynthesis; pyrroloquinoline quinone biosynthesis.</text>
</comment>
<gene>
    <name evidence="6" type="primary">pqqB</name>
    <name evidence="8" type="ORF">SAMN05421828_102188</name>
</gene>
<protein>
    <recommendedName>
        <fullName evidence="3 6">Coenzyme PQQ synthesis protein B</fullName>
    </recommendedName>
    <alternativeName>
        <fullName evidence="6">Pyrroloquinoline quinone biosynthesis protein B</fullName>
    </alternativeName>
</protein>
<dbReference type="Gene3D" id="3.60.15.10">
    <property type="entry name" value="Ribonuclease Z/Hydroxyacylglutathione hydrolase-like"/>
    <property type="match status" value="1"/>
</dbReference>
<dbReference type="PANTHER" id="PTHR42663:SF7">
    <property type="entry name" value="COENZYME PQQ SYNTHESIS PROTEIN B"/>
    <property type="match status" value="1"/>
</dbReference>
<dbReference type="GO" id="GO:0018189">
    <property type="term" value="P:pyrroloquinoline quinone biosynthetic process"/>
    <property type="evidence" value="ECO:0007669"/>
    <property type="project" value="UniProtKB-UniRule"/>
</dbReference>
<dbReference type="InterPro" id="IPR001279">
    <property type="entry name" value="Metallo-B-lactamas"/>
</dbReference>
<feature type="domain" description="Metallo-beta-lactamase" evidence="7">
    <location>
        <begin position="64"/>
        <end position="286"/>
    </location>
</feature>
<evidence type="ECO:0000313" key="8">
    <source>
        <dbReference type="EMBL" id="SIQ20195.1"/>
    </source>
</evidence>
<keyword evidence="4 6" id="KW-0813">Transport</keyword>
<keyword evidence="5 6" id="KW-0884">PQQ biosynthesis</keyword>
<evidence type="ECO:0000256" key="5">
    <source>
        <dbReference type="ARBA" id="ARBA00022905"/>
    </source>
</evidence>
<proteinExistence type="inferred from homology"/>
<dbReference type="SUPFAM" id="SSF56281">
    <property type="entry name" value="Metallo-hydrolase/oxidoreductase"/>
    <property type="match status" value="1"/>
</dbReference>
<dbReference type="CDD" id="cd16274">
    <property type="entry name" value="PQQB-like_MBL-fold"/>
    <property type="match status" value="1"/>
</dbReference>
<evidence type="ECO:0000256" key="1">
    <source>
        <dbReference type="ARBA" id="ARBA00004886"/>
    </source>
</evidence>
<evidence type="ECO:0000256" key="4">
    <source>
        <dbReference type="ARBA" id="ARBA00022448"/>
    </source>
</evidence>
<dbReference type="PANTHER" id="PTHR42663">
    <property type="entry name" value="HYDROLASE C777.06C-RELATED-RELATED"/>
    <property type="match status" value="1"/>
</dbReference>
<reference evidence="8 9" key="1">
    <citation type="submission" date="2017-01" db="EMBL/GenBank/DDBJ databases">
        <authorList>
            <person name="Varghese N."/>
            <person name="Submissions S."/>
        </authorList>
    </citation>
    <scope>NUCLEOTIDE SEQUENCE [LARGE SCALE GENOMIC DNA]</scope>
    <source>
        <strain evidence="8 9">ATCC 35905</strain>
    </source>
</reference>
<accession>A0A8G2CI70</accession>
<dbReference type="Proteomes" id="UP000186308">
    <property type="component" value="Unassembled WGS sequence"/>
</dbReference>
<dbReference type="Pfam" id="PF12706">
    <property type="entry name" value="Lactamase_B_2"/>
    <property type="match status" value="1"/>
</dbReference>
<dbReference type="AlphaFoldDB" id="A0A8G2CI70"/>
<evidence type="ECO:0000259" key="7">
    <source>
        <dbReference type="Pfam" id="PF12706"/>
    </source>
</evidence>
<name>A0A8G2CI70_ACIRU</name>
<dbReference type="NCBIfam" id="TIGR02108">
    <property type="entry name" value="PQQ_syn_pqqB"/>
    <property type="match status" value="1"/>
</dbReference>
<keyword evidence="9" id="KW-1185">Reference proteome</keyword>
<dbReference type="HAMAP" id="MF_00653">
    <property type="entry name" value="PQQ_syn_PqqB"/>
    <property type="match status" value="1"/>
</dbReference>
<dbReference type="EMBL" id="FTNE01000002">
    <property type="protein sequence ID" value="SIQ20195.1"/>
    <property type="molecule type" value="Genomic_DNA"/>
</dbReference>
<evidence type="ECO:0000256" key="2">
    <source>
        <dbReference type="ARBA" id="ARBA00008481"/>
    </source>
</evidence>
<evidence type="ECO:0000256" key="3">
    <source>
        <dbReference type="ARBA" id="ARBA00015084"/>
    </source>
</evidence>
<evidence type="ECO:0000256" key="6">
    <source>
        <dbReference type="HAMAP-Rule" id="MF_00653"/>
    </source>
</evidence>
<comment type="caution">
    <text evidence="8">The sequence shown here is derived from an EMBL/GenBank/DDBJ whole genome shotgun (WGS) entry which is preliminary data.</text>
</comment>
<organism evidence="8 9">
    <name type="scientific">Acidiphilium rubrum</name>
    <dbReference type="NCBI Taxonomy" id="526"/>
    <lineage>
        <taxon>Bacteria</taxon>
        <taxon>Pseudomonadati</taxon>
        <taxon>Pseudomonadota</taxon>
        <taxon>Alphaproteobacteria</taxon>
        <taxon>Acetobacterales</taxon>
        <taxon>Acidocellaceae</taxon>
        <taxon>Acidiphilium</taxon>
    </lineage>
</organism>